<organism evidence="2">
    <name type="scientific">Colletotrichum graminicola (strain M1.001 / M2 / FGSC 10212)</name>
    <name type="common">Maize anthracnose fungus</name>
    <name type="synonym">Glomerella graminicola</name>
    <dbReference type="NCBI Taxonomy" id="645133"/>
    <lineage>
        <taxon>Eukaryota</taxon>
        <taxon>Fungi</taxon>
        <taxon>Dikarya</taxon>
        <taxon>Ascomycota</taxon>
        <taxon>Pezizomycotina</taxon>
        <taxon>Sordariomycetes</taxon>
        <taxon>Hypocreomycetidae</taxon>
        <taxon>Glomerellales</taxon>
        <taxon>Glomerellaceae</taxon>
        <taxon>Colletotrichum</taxon>
        <taxon>Colletotrichum graminicola species complex</taxon>
    </lineage>
</organism>
<name>E3R0R8_COLGM</name>
<gene>
    <name evidence="1" type="ORF">GLRG_11855</name>
</gene>
<sequence length="49" mass="5322">MMATADECTSCNDARETKRACRQAGGTMSGSTCHTERASDFLNKDEEFG</sequence>
<dbReference type="AlphaFoldDB" id="E3R0R8"/>
<dbReference type="VEuPathDB" id="FungiDB:GLRG_11855"/>
<keyword evidence="2" id="KW-1185">Reference proteome</keyword>
<dbReference type="Proteomes" id="UP000008782">
    <property type="component" value="Unassembled WGS sequence"/>
</dbReference>
<proteinExistence type="predicted"/>
<evidence type="ECO:0000313" key="1">
    <source>
        <dbReference type="EMBL" id="EFQ36706.1"/>
    </source>
</evidence>
<protein>
    <submittedName>
        <fullName evidence="1">Uncharacterized protein</fullName>
    </submittedName>
</protein>
<evidence type="ECO:0000313" key="2">
    <source>
        <dbReference type="Proteomes" id="UP000008782"/>
    </source>
</evidence>
<reference evidence="2" key="1">
    <citation type="journal article" date="2012" name="Nat. Genet.">
        <title>Lifestyle transitions in plant pathogenic Colletotrichum fungi deciphered by genome and transcriptome analyses.</title>
        <authorList>
            <person name="O'Connell R.J."/>
            <person name="Thon M.R."/>
            <person name="Hacquard S."/>
            <person name="Amyotte S.G."/>
            <person name="Kleemann J."/>
            <person name="Torres M.F."/>
            <person name="Damm U."/>
            <person name="Buiate E.A."/>
            <person name="Epstein L."/>
            <person name="Alkan N."/>
            <person name="Altmueller J."/>
            <person name="Alvarado-Balderrama L."/>
            <person name="Bauser C.A."/>
            <person name="Becker C."/>
            <person name="Birren B.W."/>
            <person name="Chen Z."/>
            <person name="Choi J."/>
            <person name="Crouch J.A."/>
            <person name="Duvick J.P."/>
            <person name="Farman M.A."/>
            <person name="Gan P."/>
            <person name="Heiman D."/>
            <person name="Henrissat B."/>
            <person name="Howard R.J."/>
            <person name="Kabbage M."/>
            <person name="Koch C."/>
            <person name="Kracher B."/>
            <person name="Kubo Y."/>
            <person name="Law A.D."/>
            <person name="Lebrun M.-H."/>
            <person name="Lee Y.-H."/>
            <person name="Miyara I."/>
            <person name="Moore N."/>
            <person name="Neumann U."/>
            <person name="Nordstroem K."/>
            <person name="Panaccione D.G."/>
            <person name="Panstruga R."/>
            <person name="Place M."/>
            <person name="Proctor R.H."/>
            <person name="Prusky D."/>
            <person name="Rech G."/>
            <person name="Reinhardt R."/>
            <person name="Rollins J.A."/>
            <person name="Rounsley S."/>
            <person name="Schardl C.L."/>
            <person name="Schwartz D.C."/>
            <person name="Shenoy N."/>
            <person name="Shirasu K."/>
            <person name="Sikhakolli U.R."/>
            <person name="Stueber K."/>
            <person name="Sukno S.A."/>
            <person name="Sweigard J.A."/>
            <person name="Takano Y."/>
            <person name="Takahara H."/>
            <person name="Trail F."/>
            <person name="van der Does H.C."/>
            <person name="Voll L.M."/>
            <person name="Will I."/>
            <person name="Young S."/>
            <person name="Zeng Q."/>
            <person name="Zhang J."/>
            <person name="Zhou S."/>
            <person name="Dickman M.B."/>
            <person name="Schulze-Lefert P."/>
            <person name="Ver Loren van Themaat E."/>
            <person name="Ma L.-J."/>
            <person name="Vaillancourt L.J."/>
        </authorList>
    </citation>
    <scope>NUCLEOTIDE SEQUENCE [LARGE SCALE GENOMIC DNA]</scope>
    <source>
        <strain evidence="2">M1.001 / M2 / FGSC 10212</strain>
    </source>
</reference>
<accession>E3R0R8</accession>
<dbReference type="EMBL" id="GG697479">
    <property type="protein sequence ID" value="EFQ36706.1"/>
    <property type="molecule type" value="Genomic_DNA"/>
</dbReference>
<dbReference type="GeneID" id="24417218"/>
<dbReference type="RefSeq" id="XP_008100726.1">
    <property type="nucleotide sequence ID" value="XM_008102535.1"/>
</dbReference>
<dbReference type="HOGENOM" id="CLU_3142998_0_0_1"/>